<evidence type="ECO:0000313" key="3">
    <source>
        <dbReference type="Proteomes" id="UP000250163"/>
    </source>
</evidence>
<sequence length="82" mass="9613">MVKVMKKRSTLIVAGLIILSAIPFSLNILINMFFADLDTEMYEKKKARVEQRRQIEKMFPELNTKDPLRPQFTLDNVAEEKQ</sequence>
<dbReference type="EMBL" id="LS483250">
    <property type="protein sequence ID" value="SQD79640.1"/>
    <property type="molecule type" value="Genomic_DNA"/>
</dbReference>
<feature type="transmembrane region" description="Helical" evidence="1">
    <location>
        <begin position="12"/>
        <end position="34"/>
    </location>
</feature>
<keyword evidence="1" id="KW-1133">Transmembrane helix</keyword>
<name>A0A330LS37_9GAMM</name>
<dbReference type="Proteomes" id="UP000250163">
    <property type="component" value="Chromosome MORIYA"/>
</dbReference>
<proteinExistence type="predicted"/>
<evidence type="ECO:0000313" key="2">
    <source>
        <dbReference type="EMBL" id="SQD79640.1"/>
    </source>
</evidence>
<keyword evidence="1" id="KW-0472">Membrane</keyword>
<keyword evidence="3" id="KW-1185">Reference proteome</keyword>
<gene>
    <name evidence="2" type="ORF">MORIYA_3184</name>
</gene>
<keyword evidence="1" id="KW-0812">Transmembrane</keyword>
<organism evidence="2 3">
    <name type="scientific">Moritella yayanosii</name>
    <dbReference type="NCBI Taxonomy" id="69539"/>
    <lineage>
        <taxon>Bacteria</taxon>
        <taxon>Pseudomonadati</taxon>
        <taxon>Pseudomonadota</taxon>
        <taxon>Gammaproteobacteria</taxon>
        <taxon>Alteromonadales</taxon>
        <taxon>Moritellaceae</taxon>
        <taxon>Moritella</taxon>
    </lineage>
</organism>
<evidence type="ECO:0000256" key="1">
    <source>
        <dbReference type="SAM" id="Phobius"/>
    </source>
</evidence>
<reference evidence="3" key="1">
    <citation type="submission" date="2018-05" db="EMBL/GenBank/DDBJ databases">
        <authorList>
            <person name="Cea G.-C."/>
            <person name="William W."/>
        </authorList>
    </citation>
    <scope>NUCLEOTIDE SEQUENCE [LARGE SCALE GENOMIC DNA]</scope>
    <source>
        <strain evidence="3">DB21MT 5</strain>
    </source>
</reference>
<dbReference type="AlphaFoldDB" id="A0A330LS37"/>
<accession>A0A330LS37</accession>
<dbReference type="KEGG" id="mya:MORIYA_3184"/>
<protein>
    <submittedName>
        <fullName evidence="2">Uncharacterized protein</fullName>
    </submittedName>
</protein>